<organism evidence="1 2">
    <name type="scientific">Vaccinium darrowii</name>
    <dbReference type="NCBI Taxonomy" id="229202"/>
    <lineage>
        <taxon>Eukaryota</taxon>
        <taxon>Viridiplantae</taxon>
        <taxon>Streptophyta</taxon>
        <taxon>Embryophyta</taxon>
        <taxon>Tracheophyta</taxon>
        <taxon>Spermatophyta</taxon>
        <taxon>Magnoliopsida</taxon>
        <taxon>eudicotyledons</taxon>
        <taxon>Gunneridae</taxon>
        <taxon>Pentapetalae</taxon>
        <taxon>asterids</taxon>
        <taxon>Ericales</taxon>
        <taxon>Ericaceae</taxon>
        <taxon>Vaccinioideae</taxon>
        <taxon>Vaccinieae</taxon>
        <taxon>Vaccinium</taxon>
    </lineage>
</organism>
<evidence type="ECO:0000313" key="1">
    <source>
        <dbReference type="EMBL" id="KAH7862169.1"/>
    </source>
</evidence>
<protein>
    <submittedName>
        <fullName evidence="1">Uncharacterized protein</fullName>
    </submittedName>
</protein>
<evidence type="ECO:0000313" key="2">
    <source>
        <dbReference type="Proteomes" id="UP000828048"/>
    </source>
</evidence>
<accession>A0ACB7Z8K8</accession>
<sequence>MAERFYRRFYMPQPIEFEMWEPHENISFQAYELLEGTAEEKLEAALNQWDMGGFRPRVLFPSWVRQTPFPLGYDLPNFSIYEGHGDPEKHIKLFFRQCGRTAQNQALCLRQFPLSLDGIAFDWYCSLDGFVVPSWDAMKSAFIQSQYFYRWDSRFLRSARERYPQEGEVITDDEHSSVGSTNKVQISDEPNVGDDNGKEIVKVCKTFLTYKRQPRNPNQGSQVPIKEGDALKEEEQPTTWMLAFTKRLHKAKGETEGVEAQTKKTFRYIPKSQRKPGASALALINPTLELKDAFVLPLRKTECTYVESYRKFVVPAKEKGTKPIVFHALGDVETKVQNDNPKVVETLGHKRPNYAENIREMLVKDGLDPEKVSSQTITPFDSVLTHAQVTALEQGKPIVATREGLGYQATKEEKFSVNMTVVERALDDGDEDGTCPLPVQSEEGDQATIDELREFKKVNIFHVKRRINARADALASLAVSLTLPDNKTITITVGERTVLHPLKEVLEVLPAFIATTKEEEEDWREPFINYLQHGWLPEDKAQRAEPVRRFARLWQKFMPVYVEPTKVAQSYICN</sequence>
<reference evidence="1 2" key="1">
    <citation type="journal article" date="2021" name="Hortic Res">
        <title>High-quality reference genome and annotation aids understanding of berry development for evergreen blueberry (Vaccinium darrowii).</title>
        <authorList>
            <person name="Yu J."/>
            <person name="Hulse-Kemp A.M."/>
            <person name="Babiker E."/>
            <person name="Staton M."/>
        </authorList>
    </citation>
    <scope>NUCLEOTIDE SEQUENCE [LARGE SCALE GENOMIC DNA]</scope>
    <source>
        <strain evidence="2">cv. NJ 8807/NJ 8810</strain>
        <tissue evidence="1">Young leaf</tissue>
    </source>
</reference>
<dbReference type="EMBL" id="CM037162">
    <property type="protein sequence ID" value="KAH7862169.1"/>
    <property type="molecule type" value="Genomic_DNA"/>
</dbReference>
<proteinExistence type="predicted"/>
<keyword evidence="2" id="KW-1185">Reference proteome</keyword>
<name>A0ACB7Z8K8_9ERIC</name>
<dbReference type="Proteomes" id="UP000828048">
    <property type="component" value="Chromosome 12"/>
</dbReference>
<comment type="caution">
    <text evidence="1">The sequence shown here is derived from an EMBL/GenBank/DDBJ whole genome shotgun (WGS) entry which is preliminary data.</text>
</comment>
<gene>
    <name evidence="1" type="ORF">Vadar_000977</name>
</gene>